<evidence type="ECO:0000256" key="1">
    <source>
        <dbReference type="SAM" id="SignalP"/>
    </source>
</evidence>
<evidence type="ECO:0000313" key="3">
    <source>
        <dbReference type="Proteomes" id="UP000254848"/>
    </source>
</evidence>
<dbReference type="AlphaFoldDB" id="A0A370Q3S1"/>
<organism evidence="2 3">
    <name type="scientific">Enterobacillus tribolii</name>
    <dbReference type="NCBI Taxonomy" id="1487935"/>
    <lineage>
        <taxon>Bacteria</taxon>
        <taxon>Pseudomonadati</taxon>
        <taxon>Pseudomonadota</taxon>
        <taxon>Gammaproteobacteria</taxon>
        <taxon>Enterobacterales</taxon>
        <taxon>Hafniaceae</taxon>
        <taxon>Enterobacillus</taxon>
    </lineage>
</organism>
<keyword evidence="1" id="KW-0732">Signal</keyword>
<gene>
    <name evidence="2" type="ORF">C8D90_1201</name>
</gene>
<accession>A0A370Q3S1</accession>
<comment type="caution">
    <text evidence="2">The sequence shown here is derived from an EMBL/GenBank/DDBJ whole genome shotgun (WGS) entry which is preliminary data.</text>
</comment>
<proteinExistence type="predicted"/>
<keyword evidence="3" id="KW-1185">Reference proteome</keyword>
<feature type="signal peptide" evidence="1">
    <location>
        <begin position="1"/>
        <end position="24"/>
    </location>
</feature>
<name>A0A370Q3S1_9GAMM</name>
<evidence type="ECO:0000313" key="2">
    <source>
        <dbReference type="EMBL" id="RDK83015.1"/>
    </source>
</evidence>
<dbReference type="EMBL" id="QRAP01000020">
    <property type="protein sequence ID" value="RDK83015.1"/>
    <property type="molecule type" value="Genomic_DNA"/>
</dbReference>
<dbReference type="Proteomes" id="UP000254848">
    <property type="component" value="Unassembled WGS sequence"/>
</dbReference>
<sequence>MTRKGIYFLTWFSLGSLCSFEGWAAPLSPSDRDTIQQQQ</sequence>
<protein>
    <submittedName>
        <fullName evidence="2">Uncharacterized protein</fullName>
    </submittedName>
</protein>
<reference evidence="2 3" key="1">
    <citation type="submission" date="2018-07" db="EMBL/GenBank/DDBJ databases">
        <title>Genomic Encyclopedia of Type Strains, Phase IV (KMG-IV): sequencing the most valuable type-strain genomes for metagenomic binning, comparative biology and taxonomic classification.</title>
        <authorList>
            <person name="Goeker M."/>
        </authorList>
    </citation>
    <scope>NUCLEOTIDE SEQUENCE [LARGE SCALE GENOMIC DNA]</scope>
    <source>
        <strain evidence="2 3">DSM 103736</strain>
    </source>
</reference>
<feature type="non-terminal residue" evidence="2">
    <location>
        <position position="39"/>
    </location>
</feature>
<feature type="chain" id="PRO_5017018682" evidence="1">
    <location>
        <begin position="25"/>
        <end position="39"/>
    </location>
</feature>